<gene>
    <name evidence="2" type="ORF">EV192_1077</name>
</gene>
<dbReference type="Proteomes" id="UP000295680">
    <property type="component" value="Unassembled WGS sequence"/>
</dbReference>
<protein>
    <submittedName>
        <fullName evidence="2">Uncharacterized protein</fullName>
    </submittedName>
</protein>
<comment type="caution">
    <text evidence="2">The sequence shown here is derived from an EMBL/GenBank/DDBJ whole genome shotgun (WGS) entry which is preliminary data.</text>
</comment>
<feature type="signal peptide" evidence="1">
    <location>
        <begin position="1"/>
        <end position="29"/>
    </location>
</feature>
<evidence type="ECO:0000313" key="3">
    <source>
        <dbReference type="Proteomes" id="UP000295680"/>
    </source>
</evidence>
<keyword evidence="1" id="KW-0732">Signal</keyword>
<dbReference type="Gene3D" id="1.10.490.40">
    <property type="entry name" value="Diphtheria toxin, translocation domain"/>
    <property type="match status" value="1"/>
</dbReference>
<name>A0A4R2JFA8_9PSEU</name>
<keyword evidence="3" id="KW-1185">Reference proteome</keyword>
<accession>A0A4R2JFA8</accession>
<organism evidence="2 3">
    <name type="scientific">Actinocrispum wychmicini</name>
    <dbReference type="NCBI Taxonomy" id="1213861"/>
    <lineage>
        <taxon>Bacteria</taxon>
        <taxon>Bacillati</taxon>
        <taxon>Actinomycetota</taxon>
        <taxon>Actinomycetes</taxon>
        <taxon>Pseudonocardiales</taxon>
        <taxon>Pseudonocardiaceae</taxon>
        <taxon>Actinocrispum</taxon>
    </lineage>
</organism>
<sequence length="453" mass="49178">MRMRRWKLPVVVAVLTLVAPLLPAIPAHAVPLRDDHPSPEWVVQNFIASLGASDQELNQTEEIHCIEAGTADCGMTAAEVQRFQSDLQGTERELHDLAETIPEAQTLRTDRSVRNIANVLSKITRASKNPAVQKLGDKTGQFADLEGRLETGGGALSENTALDYAKGVVSLAASFVPPVGDILSLADSIANGDIESGIVAVVSLTATAVALAFPPAGGIIAAGLAIYSLGKLIWDFFRGRPRDWIQQPPANPQELFESGADIKWDQRKIGDQTADLVFSVEGEHVVGRQTLLLDSTWTPENHDRQPVTYLVTEYRNSFPPVYIFGGSNELPDPPTVTTTVYQKGLFPEPEQCVTTMEKFGNAEWPKVKCSPTPFTIESGSPAVLELTYTYPRSKDIVEVCGDPPCVFPRDTFDSVLQVYSENQVPVPILLPFVFGAQAPANNPPRGLNQASNP</sequence>
<proteinExistence type="predicted"/>
<reference evidence="2 3" key="1">
    <citation type="submission" date="2019-03" db="EMBL/GenBank/DDBJ databases">
        <title>Genomic Encyclopedia of Type Strains, Phase IV (KMG-IV): sequencing the most valuable type-strain genomes for metagenomic binning, comparative biology and taxonomic classification.</title>
        <authorList>
            <person name="Goeker M."/>
        </authorList>
    </citation>
    <scope>NUCLEOTIDE SEQUENCE [LARGE SCALE GENOMIC DNA]</scope>
    <source>
        <strain evidence="2 3">DSM 45934</strain>
    </source>
</reference>
<dbReference type="AlphaFoldDB" id="A0A4R2JFA8"/>
<evidence type="ECO:0000256" key="1">
    <source>
        <dbReference type="SAM" id="SignalP"/>
    </source>
</evidence>
<evidence type="ECO:0000313" key="2">
    <source>
        <dbReference type="EMBL" id="TCO55586.1"/>
    </source>
</evidence>
<dbReference type="EMBL" id="SLWS01000007">
    <property type="protein sequence ID" value="TCO55586.1"/>
    <property type="molecule type" value="Genomic_DNA"/>
</dbReference>
<feature type="chain" id="PRO_5020399201" evidence="1">
    <location>
        <begin position="30"/>
        <end position="453"/>
    </location>
</feature>